<proteinExistence type="predicted"/>
<name>A0A3D6BLS8_9FLAO</name>
<sequence>MQSFKIDSIKSAVELINIGITANQVDKSMTEAIKADVLKSDKDGKSNFTKALDKMLKETADKPEERKEITTFVRKKLQTLIKSKQTQVGILGKETAKNAKVTIKKVTLPMCDNDEDFFNLNNEPLLFNESDDLKSMRIVVERKEKPEPKTFKEELEKLMEKHGVVYEELIVLGLMECNLVDVDGTSGKKGDLLVDNLDYFEGRLK</sequence>
<dbReference type="Proteomes" id="UP000263268">
    <property type="component" value="Unassembled WGS sequence"/>
</dbReference>
<evidence type="ECO:0000313" key="1">
    <source>
        <dbReference type="EMBL" id="HCY80190.1"/>
    </source>
</evidence>
<gene>
    <name evidence="1" type="ORF">DHV22_00535</name>
</gene>
<dbReference type="EMBL" id="DPRK01000013">
    <property type="protein sequence ID" value="HCY80190.1"/>
    <property type="molecule type" value="Genomic_DNA"/>
</dbReference>
<comment type="caution">
    <text evidence="1">The sequence shown here is derived from an EMBL/GenBank/DDBJ whole genome shotgun (WGS) entry which is preliminary data.</text>
</comment>
<dbReference type="AlphaFoldDB" id="A0A3D6BLS8"/>
<accession>A0A3D6BLS8</accession>
<organism evidence="1 2">
    <name type="scientific">Xanthomarina gelatinilytica</name>
    <dbReference type="NCBI Taxonomy" id="1137281"/>
    <lineage>
        <taxon>Bacteria</taxon>
        <taxon>Pseudomonadati</taxon>
        <taxon>Bacteroidota</taxon>
        <taxon>Flavobacteriia</taxon>
        <taxon>Flavobacteriales</taxon>
        <taxon>Flavobacteriaceae</taxon>
        <taxon>Xanthomarina</taxon>
    </lineage>
</organism>
<reference evidence="1 2" key="1">
    <citation type="journal article" date="2018" name="Nat. Biotechnol.">
        <title>A standardized bacterial taxonomy based on genome phylogeny substantially revises the tree of life.</title>
        <authorList>
            <person name="Parks D.H."/>
            <person name="Chuvochina M."/>
            <person name="Waite D.W."/>
            <person name="Rinke C."/>
            <person name="Skarshewski A."/>
            <person name="Chaumeil P.A."/>
            <person name="Hugenholtz P."/>
        </authorList>
    </citation>
    <scope>NUCLEOTIDE SEQUENCE [LARGE SCALE GENOMIC DNA]</scope>
    <source>
        <strain evidence="1">UBA10227</strain>
    </source>
</reference>
<protein>
    <submittedName>
        <fullName evidence="1">Uncharacterized protein</fullName>
    </submittedName>
</protein>
<evidence type="ECO:0000313" key="2">
    <source>
        <dbReference type="Proteomes" id="UP000263268"/>
    </source>
</evidence>